<evidence type="ECO:0000313" key="4">
    <source>
        <dbReference type="Ensembl" id="ENSNMLP00000000465.1"/>
    </source>
</evidence>
<keyword evidence="3" id="KW-1133">Transmembrane helix</keyword>
<name>A0A8C6S5C1_9GOBI</name>
<keyword evidence="2" id="KW-0677">Repeat</keyword>
<sequence>MKSLRFLAAEGFIKSGPAALESLTCVSFNMYPLLFKACYLHEQAELLHALVQIWPLPDLNLQRLLGKLQTCAFVACLLCFVDLLLLFCHFFFLVFAIILTLCSRIWVMPNWRKCARFRWGLKV</sequence>
<keyword evidence="5" id="KW-1185">Reference proteome</keyword>
<reference evidence="4" key="1">
    <citation type="submission" date="2025-08" db="UniProtKB">
        <authorList>
            <consortium name="Ensembl"/>
        </authorList>
    </citation>
    <scope>IDENTIFICATION</scope>
</reference>
<evidence type="ECO:0000256" key="1">
    <source>
        <dbReference type="ARBA" id="ARBA00022614"/>
    </source>
</evidence>
<feature type="transmembrane region" description="Helical" evidence="3">
    <location>
        <begin position="72"/>
        <end position="102"/>
    </location>
</feature>
<dbReference type="Proteomes" id="UP000694523">
    <property type="component" value="Unplaced"/>
</dbReference>
<proteinExistence type="predicted"/>
<evidence type="ECO:0000256" key="3">
    <source>
        <dbReference type="SAM" id="Phobius"/>
    </source>
</evidence>
<protein>
    <submittedName>
        <fullName evidence="4">Uncharacterized protein</fullName>
    </submittedName>
</protein>
<dbReference type="AlphaFoldDB" id="A0A8C6S5C1"/>
<keyword evidence="1" id="KW-0433">Leucine-rich repeat</keyword>
<dbReference type="GO" id="GO:0005737">
    <property type="term" value="C:cytoplasm"/>
    <property type="evidence" value="ECO:0007669"/>
    <property type="project" value="TreeGrafter"/>
</dbReference>
<accession>A0A8C6S5C1</accession>
<dbReference type="InterPro" id="IPR050694">
    <property type="entry name" value="LRRC14/PRAME"/>
</dbReference>
<dbReference type="PANTHER" id="PTHR14224:SF27">
    <property type="entry name" value="LEUCINE-RICH REPEAT-CONTAINING PROTEIN 14B"/>
    <property type="match status" value="1"/>
</dbReference>
<evidence type="ECO:0000256" key="2">
    <source>
        <dbReference type="ARBA" id="ARBA00022737"/>
    </source>
</evidence>
<organism evidence="4 5">
    <name type="scientific">Neogobius melanostomus</name>
    <name type="common">round goby</name>
    <dbReference type="NCBI Taxonomy" id="47308"/>
    <lineage>
        <taxon>Eukaryota</taxon>
        <taxon>Metazoa</taxon>
        <taxon>Chordata</taxon>
        <taxon>Craniata</taxon>
        <taxon>Vertebrata</taxon>
        <taxon>Euteleostomi</taxon>
        <taxon>Actinopterygii</taxon>
        <taxon>Neopterygii</taxon>
        <taxon>Teleostei</taxon>
        <taxon>Neoteleostei</taxon>
        <taxon>Acanthomorphata</taxon>
        <taxon>Gobiaria</taxon>
        <taxon>Gobiiformes</taxon>
        <taxon>Gobioidei</taxon>
        <taxon>Gobiidae</taxon>
        <taxon>Benthophilinae</taxon>
        <taxon>Neogobiini</taxon>
        <taxon>Neogobius</taxon>
    </lineage>
</organism>
<reference evidence="4" key="2">
    <citation type="submission" date="2025-09" db="UniProtKB">
        <authorList>
            <consortium name="Ensembl"/>
        </authorList>
    </citation>
    <scope>IDENTIFICATION</scope>
</reference>
<dbReference type="Ensembl" id="ENSNMLT00000000550.1">
    <property type="protein sequence ID" value="ENSNMLP00000000465.1"/>
    <property type="gene ID" value="ENSNMLG00000000385.1"/>
</dbReference>
<evidence type="ECO:0000313" key="5">
    <source>
        <dbReference type="Proteomes" id="UP000694523"/>
    </source>
</evidence>
<keyword evidence="3" id="KW-0812">Transmembrane</keyword>
<dbReference type="PANTHER" id="PTHR14224">
    <property type="entry name" value="SIMILAR TO PREFERENTIALLY EXPRESSED ANTIGEN IN MELANOMA-LIKE 3"/>
    <property type="match status" value="1"/>
</dbReference>
<keyword evidence="3" id="KW-0472">Membrane</keyword>